<dbReference type="Gene3D" id="3.10.180.10">
    <property type="entry name" value="2,3-Dihydroxybiphenyl 1,2-Dioxygenase, domain 1"/>
    <property type="match status" value="1"/>
</dbReference>
<protein>
    <recommendedName>
        <fullName evidence="1">VOC domain-containing protein</fullName>
    </recommendedName>
</protein>
<reference evidence="3" key="1">
    <citation type="submission" date="2016-06" db="EMBL/GenBank/DDBJ databases">
        <authorList>
            <person name="Varghese N."/>
            <person name="Submissions Spin"/>
        </authorList>
    </citation>
    <scope>NUCLEOTIDE SEQUENCE [LARGE SCALE GENOMIC DNA]</scope>
    <source>
        <strain evidence="3">DSM 45160</strain>
    </source>
</reference>
<dbReference type="PANTHER" id="PTHR33993">
    <property type="entry name" value="GLYOXALASE-RELATED"/>
    <property type="match status" value="1"/>
</dbReference>
<feature type="domain" description="VOC" evidence="1">
    <location>
        <begin position="5"/>
        <end position="129"/>
    </location>
</feature>
<dbReference type="InterPro" id="IPR004360">
    <property type="entry name" value="Glyas_Fos-R_dOase_dom"/>
</dbReference>
<dbReference type="EMBL" id="LT607409">
    <property type="protein sequence ID" value="SCE65789.1"/>
    <property type="molecule type" value="Genomic_DNA"/>
</dbReference>
<gene>
    <name evidence="2" type="ORF">GA0070612_0018</name>
</gene>
<accession>A0A1C4U2D5</accession>
<dbReference type="Pfam" id="PF00903">
    <property type="entry name" value="Glyoxalase"/>
    <property type="match status" value="1"/>
</dbReference>
<dbReference type="AlphaFoldDB" id="A0A1C4U2D5"/>
<dbReference type="PANTHER" id="PTHR33993:SF2">
    <property type="entry name" value="VOC DOMAIN-CONTAINING PROTEIN"/>
    <property type="match status" value="1"/>
</dbReference>
<proteinExistence type="predicted"/>
<dbReference type="InterPro" id="IPR052164">
    <property type="entry name" value="Anthracycline_SecMetBiosynth"/>
</dbReference>
<evidence type="ECO:0000313" key="2">
    <source>
        <dbReference type="EMBL" id="SCE65789.1"/>
    </source>
</evidence>
<evidence type="ECO:0000313" key="3">
    <source>
        <dbReference type="Proteomes" id="UP000198224"/>
    </source>
</evidence>
<dbReference type="Proteomes" id="UP000198224">
    <property type="component" value="Chromosome I"/>
</dbReference>
<dbReference type="InterPro" id="IPR037523">
    <property type="entry name" value="VOC_core"/>
</dbReference>
<name>A0A1C4U2D5_9ACTN</name>
<dbReference type="SUPFAM" id="SSF54593">
    <property type="entry name" value="Glyoxalase/Bleomycin resistance protein/Dihydroxybiphenyl dioxygenase"/>
    <property type="match status" value="1"/>
</dbReference>
<dbReference type="PROSITE" id="PS51819">
    <property type="entry name" value="VOC"/>
    <property type="match status" value="1"/>
</dbReference>
<dbReference type="RefSeq" id="WP_088986038.1">
    <property type="nucleotide sequence ID" value="NZ_LT607409.1"/>
</dbReference>
<keyword evidence="3" id="KW-1185">Reference proteome</keyword>
<sequence>MSLRGFATLTIWADDVEAATAWYADLLGVEAYFTRPGPDGRLAYAEFRVGDYQAELGIIDRRYAPAGASASGPGGVVMHWHVDDLEATVDRLLALGATEYQPITPHGDGGFVTASVVDPFGNVLGVMRNPHYLDILASLTAT</sequence>
<organism evidence="2 3">
    <name type="scientific">Micromonospora chokoriensis</name>
    <dbReference type="NCBI Taxonomy" id="356851"/>
    <lineage>
        <taxon>Bacteria</taxon>
        <taxon>Bacillati</taxon>
        <taxon>Actinomycetota</taxon>
        <taxon>Actinomycetes</taxon>
        <taxon>Micromonosporales</taxon>
        <taxon>Micromonosporaceae</taxon>
        <taxon>Micromonospora</taxon>
    </lineage>
</organism>
<dbReference type="InterPro" id="IPR029068">
    <property type="entry name" value="Glyas_Bleomycin-R_OHBP_Dase"/>
</dbReference>
<evidence type="ECO:0000259" key="1">
    <source>
        <dbReference type="PROSITE" id="PS51819"/>
    </source>
</evidence>